<dbReference type="InterPro" id="IPR023210">
    <property type="entry name" value="NADP_OxRdtase_dom"/>
</dbReference>
<dbReference type="PANTHER" id="PTHR11732">
    <property type="entry name" value="ALDO/KETO REDUCTASE"/>
    <property type="match status" value="1"/>
</dbReference>
<evidence type="ECO:0000256" key="6">
    <source>
        <dbReference type="PIRSR" id="PIRSR000097-3"/>
    </source>
</evidence>
<dbReference type="STRING" id="77044.A0A1W2TMM4"/>
<dbReference type="Pfam" id="PF00248">
    <property type="entry name" value="Aldo_ket_red"/>
    <property type="match status" value="1"/>
</dbReference>
<dbReference type="Proteomes" id="UP000054516">
    <property type="component" value="Unassembled WGS sequence"/>
</dbReference>
<dbReference type="EMBL" id="DF977483">
    <property type="protein sequence ID" value="GAP89594.1"/>
    <property type="molecule type" value="Genomic_DNA"/>
</dbReference>
<keyword evidence="9" id="KW-1185">Reference proteome</keyword>
<evidence type="ECO:0000256" key="2">
    <source>
        <dbReference type="ARBA" id="ARBA00022857"/>
    </source>
</evidence>
<dbReference type="PROSITE" id="PS00062">
    <property type="entry name" value="ALDOKETO_REDUCTASE_2"/>
    <property type="match status" value="1"/>
</dbReference>
<evidence type="ECO:0000256" key="3">
    <source>
        <dbReference type="ARBA" id="ARBA00023002"/>
    </source>
</evidence>
<dbReference type="InterPro" id="IPR018170">
    <property type="entry name" value="Aldo/ket_reductase_CS"/>
</dbReference>
<feature type="domain" description="NADP-dependent oxidoreductase" evidence="7">
    <location>
        <begin position="19"/>
        <end position="286"/>
    </location>
</feature>
<dbReference type="PROSITE" id="PS00798">
    <property type="entry name" value="ALDOKETO_REDUCTASE_1"/>
    <property type="match status" value="1"/>
</dbReference>
<feature type="site" description="Lowers pKa of active site Tyr" evidence="6">
    <location>
        <position position="76"/>
    </location>
</feature>
<dbReference type="OrthoDB" id="416253at2759"/>
<accession>A0A1W2TMM4</accession>
<keyword evidence="2" id="KW-0521">NADP</keyword>
<comment type="similarity">
    <text evidence="1">Belongs to the aldo/keto reductase family.</text>
</comment>
<dbReference type="FunFam" id="3.20.20.100:FF:000007">
    <property type="entry name" value="NAD(P)H-dependent D-xylose reductase xyl1"/>
    <property type="match status" value="1"/>
</dbReference>
<evidence type="ECO:0000259" key="7">
    <source>
        <dbReference type="Pfam" id="PF00248"/>
    </source>
</evidence>
<dbReference type="AlphaFoldDB" id="A0A1W2TMM4"/>
<dbReference type="GO" id="GO:0016491">
    <property type="term" value="F:oxidoreductase activity"/>
    <property type="evidence" value="ECO:0007669"/>
    <property type="project" value="UniProtKB-KW"/>
</dbReference>
<protein>
    <submittedName>
        <fullName evidence="8">Putative aldehyde reductase 1</fullName>
    </submittedName>
</protein>
<name>A0A1W2TMM4_ROSNE</name>
<dbReference type="Gene3D" id="3.20.20.100">
    <property type="entry name" value="NADP-dependent oxidoreductase domain"/>
    <property type="match status" value="1"/>
</dbReference>
<evidence type="ECO:0000313" key="9">
    <source>
        <dbReference type="Proteomes" id="UP000054516"/>
    </source>
</evidence>
<feature type="binding site" evidence="5">
    <location>
        <position position="109"/>
    </location>
    <ligand>
        <name>substrate</name>
    </ligand>
</feature>
<sequence length="335" mass="37663">MSLGRTLKLNSGYSIPVVGLGTWQSSPNEVARAVEYALRHGYRHIDAAACYGNENEVGEGLRASGVPRSSVFITSKLWNTHHKPEDVEEALDETLKSLGTEYLDLYLIHWPVSFKKGAGFKDLWPINPETGAVHVIDVPNAETWRAMEALVEKGKIRSIGVSNFTKERIEELLKTAKIKPAVNQIEAHPYLQQEAFLEWLKIQGIVGQAYSHTGNNIYGKPKAIDDPVVIEIAESLSRQPAQVLIQWAIKRGMVVLPKSTTASRIEANFQNFDLPEEAFEKINALDRHSRYNFPLRLGVNIFGEHDEETLRRGVEDLVAATRDRTINDLYKAHKK</sequence>
<dbReference type="PRINTS" id="PR00069">
    <property type="entry name" value="ALDKETRDTASE"/>
</dbReference>
<keyword evidence="3" id="KW-0560">Oxidoreductase</keyword>
<evidence type="ECO:0000256" key="5">
    <source>
        <dbReference type="PIRSR" id="PIRSR000097-2"/>
    </source>
</evidence>
<evidence type="ECO:0000256" key="4">
    <source>
        <dbReference type="PIRSR" id="PIRSR000097-1"/>
    </source>
</evidence>
<dbReference type="OMA" id="RHQRMNF"/>
<feature type="active site" description="Proton donor" evidence="4">
    <location>
        <position position="51"/>
    </location>
</feature>
<gene>
    <name evidence="8" type="ORF">SAMD00023353_3801160</name>
</gene>
<evidence type="ECO:0000313" key="8">
    <source>
        <dbReference type="EMBL" id="GAP89594.1"/>
    </source>
</evidence>
<evidence type="ECO:0000256" key="1">
    <source>
        <dbReference type="ARBA" id="ARBA00007905"/>
    </source>
</evidence>
<dbReference type="InterPro" id="IPR036812">
    <property type="entry name" value="NAD(P)_OxRdtase_dom_sf"/>
</dbReference>
<proteinExistence type="inferred from homology"/>
<dbReference type="SUPFAM" id="SSF51430">
    <property type="entry name" value="NAD(P)-linked oxidoreductase"/>
    <property type="match status" value="1"/>
</dbReference>
<dbReference type="InterPro" id="IPR020471">
    <property type="entry name" value="AKR"/>
</dbReference>
<dbReference type="PIRSF" id="PIRSF000097">
    <property type="entry name" value="AKR"/>
    <property type="match status" value="1"/>
</dbReference>
<reference evidence="8" key="1">
    <citation type="submission" date="2016-03" db="EMBL/GenBank/DDBJ databases">
        <title>Draft genome sequence of Rosellinia necatrix.</title>
        <authorList>
            <person name="Kanematsu S."/>
        </authorList>
    </citation>
    <scope>NUCLEOTIDE SEQUENCE [LARGE SCALE GENOMIC DNA]</scope>
    <source>
        <strain evidence="8">W97</strain>
    </source>
</reference>
<organism evidence="8">
    <name type="scientific">Rosellinia necatrix</name>
    <name type="common">White root-rot fungus</name>
    <dbReference type="NCBI Taxonomy" id="77044"/>
    <lineage>
        <taxon>Eukaryota</taxon>
        <taxon>Fungi</taxon>
        <taxon>Dikarya</taxon>
        <taxon>Ascomycota</taxon>
        <taxon>Pezizomycotina</taxon>
        <taxon>Sordariomycetes</taxon>
        <taxon>Xylariomycetidae</taxon>
        <taxon>Xylariales</taxon>
        <taxon>Xylariaceae</taxon>
        <taxon>Rosellinia</taxon>
    </lineage>
</organism>